<dbReference type="AlphaFoldDB" id="A0A218VUZ3"/>
<evidence type="ECO:0000313" key="2">
    <source>
        <dbReference type="Proteomes" id="UP000197138"/>
    </source>
</evidence>
<reference evidence="2" key="1">
    <citation type="journal article" date="2017" name="Plant J.">
        <title>The pomegranate (Punica granatum L.) genome and the genomics of punicalagin biosynthesis.</title>
        <authorList>
            <person name="Qin G."/>
            <person name="Xu C."/>
            <person name="Ming R."/>
            <person name="Tang H."/>
            <person name="Guyot R."/>
            <person name="Kramer E.M."/>
            <person name="Hu Y."/>
            <person name="Yi X."/>
            <person name="Qi Y."/>
            <person name="Xu X."/>
            <person name="Gao Z."/>
            <person name="Pan H."/>
            <person name="Jian J."/>
            <person name="Tian Y."/>
            <person name="Yue Z."/>
            <person name="Xu Y."/>
        </authorList>
    </citation>
    <scope>NUCLEOTIDE SEQUENCE [LARGE SCALE GENOMIC DNA]</scope>
    <source>
        <strain evidence="2">cv. Dabenzi</strain>
    </source>
</reference>
<comment type="caution">
    <text evidence="1">The sequence shown here is derived from an EMBL/GenBank/DDBJ whole genome shotgun (WGS) entry which is preliminary data.</text>
</comment>
<evidence type="ECO:0000313" key="1">
    <source>
        <dbReference type="EMBL" id="OWM64038.1"/>
    </source>
</evidence>
<dbReference type="Proteomes" id="UP000197138">
    <property type="component" value="Unassembled WGS sequence"/>
</dbReference>
<proteinExistence type="predicted"/>
<protein>
    <submittedName>
        <fullName evidence="1">Uncharacterized protein</fullName>
    </submittedName>
</protein>
<dbReference type="EMBL" id="MTKT01005821">
    <property type="protein sequence ID" value="OWM64038.1"/>
    <property type="molecule type" value="Genomic_DNA"/>
</dbReference>
<sequence>MSLYYSLKFQNLPLNPLPHLRPSCSISGDPTGRSLSEETARTLHLTTFDQTIHLRTSDWRHFRTSDRTLHLRTSTHRPPLKTLARDTTKDEARHEPTEFTVWSGAQVCSSPSARVSNALVGDRQPHGGHCNYRGFHEIPNLDQQWPLFSILQYFIFLLKSRGIRVKPNIKFRFSVLLFAQIKQT</sequence>
<accession>A0A218VUZ3</accession>
<name>A0A218VUZ3_PUNGR</name>
<organism evidence="1 2">
    <name type="scientific">Punica granatum</name>
    <name type="common">Pomegranate</name>
    <dbReference type="NCBI Taxonomy" id="22663"/>
    <lineage>
        <taxon>Eukaryota</taxon>
        <taxon>Viridiplantae</taxon>
        <taxon>Streptophyta</taxon>
        <taxon>Embryophyta</taxon>
        <taxon>Tracheophyta</taxon>
        <taxon>Spermatophyta</taxon>
        <taxon>Magnoliopsida</taxon>
        <taxon>eudicotyledons</taxon>
        <taxon>Gunneridae</taxon>
        <taxon>Pentapetalae</taxon>
        <taxon>rosids</taxon>
        <taxon>malvids</taxon>
        <taxon>Myrtales</taxon>
        <taxon>Lythraceae</taxon>
        <taxon>Punica</taxon>
    </lineage>
</organism>
<gene>
    <name evidence="1" type="ORF">CDL15_Pgr006408</name>
</gene>